<feature type="chain" id="PRO_5045457554" evidence="4">
    <location>
        <begin position="37"/>
        <end position="409"/>
    </location>
</feature>
<proteinExistence type="inferred from homology"/>
<feature type="domain" description="Multidrug resistance protein MdtA-like alpha-helical hairpin" evidence="5">
    <location>
        <begin position="117"/>
        <end position="183"/>
    </location>
</feature>
<dbReference type="Pfam" id="PF25917">
    <property type="entry name" value="BSH_RND"/>
    <property type="match status" value="1"/>
</dbReference>
<dbReference type="PROSITE" id="PS51257">
    <property type="entry name" value="PROKAR_LIPOPROTEIN"/>
    <property type="match status" value="1"/>
</dbReference>
<dbReference type="InterPro" id="IPR058626">
    <property type="entry name" value="MdtA-like_b-barrel"/>
</dbReference>
<feature type="domain" description="Multidrug resistance protein MdtA-like barrel-sandwich hybrid" evidence="6">
    <location>
        <begin position="76"/>
        <end position="215"/>
    </location>
</feature>
<dbReference type="Proteomes" id="UP001596492">
    <property type="component" value="Unassembled WGS sequence"/>
</dbReference>
<sequence length="409" mass="43826">MVPKHFFPSHSFSMLSSVVALTLGALVLSGCGQDAAAPSEQSAPAAQGKPVKILKINASSLESQRELSGRTHAFAEAEIRPQVTGVIEKRLFEEGMDVKAGQALYQIASSEYVARVDSAKAELDRAEATAEIARQNEKRFAQLIESKAVSQQEYDEVVATRKQTEADIAVRRATLTQARIDLSRTKVTSPIDGRIGRSSVTAGALVTQNQQNSLARVLQLDPIYVDLAASSSDVLQFKRDVQAGRLQTNANEAVPVTILYEDGTAHNAKGQLAFSEISVDESSGTVILRAIVPNPDHLLMPGMYVKAQLSAGLLDNVILAPQSAVSRTPRGDPYALVMNGQGVAEQRMLKLAGASNNNWIVEDGLKSGDNLIVDGLLMLREGMPVQPINSENDAMANAEATTPPQVSEQ</sequence>
<evidence type="ECO:0000256" key="1">
    <source>
        <dbReference type="ARBA" id="ARBA00004196"/>
    </source>
</evidence>
<evidence type="ECO:0000259" key="6">
    <source>
        <dbReference type="Pfam" id="PF25917"/>
    </source>
</evidence>
<keyword evidence="4" id="KW-0732">Signal</keyword>
<dbReference type="InterPro" id="IPR006143">
    <property type="entry name" value="RND_pump_MFP"/>
</dbReference>
<feature type="domain" description="Multidrug resistance protein MdtA-like beta-barrel" evidence="7">
    <location>
        <begin position="222"/>
        <end position="312"/>
    </location>
</feature>
<evidence type="ECO:0000259" key="5">
    <source>
        <dbReference type="Pfam" id="PF25876"/>
    </source>
</evidence>
<feature type="signal peptide" evidence="4">
    <location>
        <begin position="1"/>
        <end position="36"/>
    </location>
</feature>
<dbReference type="Gene3D" id="2.40.30.170">
    <property type="match status" value="1"/>
</dbReference>
<dbReference type="PANTHER" id="PTHR30158:SF3">
    <property type="entry name" value="MULTIDRUG EFFLUX PUMP SUBUNIT ACRA-RELATED"/>
    <property type="match status" value="1"/>
</dbReference>
<keyword evidence="10" id="KW-1185">Reference proteome</keyword>
<dbReference type="InterPro" id="IPR058627">
    <property type="entry name" value="MdtA-like_C"/>
</dbReference>
<gene>
    <name evidence="9" type="ORF">ACFQS8_13535</name>
</gene>
<dbReference type="InterPro" id="IPR058625">
    <property type="entry name" value="MdtA-like_BSH"/>
</dbReference>
<evidence type="ECO:0000256" key="3">
    <source>
        <dbReference type="SAM" id="Coils"/>
    </source>
</evidence>
<feature type="coiled-coil region" evidence="3">
    <location>
        <begin position="109"/>
        <end position="138"/>
    </location>
</feature>
<dbReference type="Gene3D" id="1.10.287.470">
    <property type="entry name" value="Helix hairpin bin"/>
    <property type="match status" value="1"/>
</dbReference>
<evidence type="ECO:0000256" key="2">
    <source>
        <dbReference type="ARBA" id="ARBA00009477"/>
    </source>
</evidence>
<evidence type="ECO:0000313" key="10">
    <source>
        <dbReference type="Proteomes" id="UP001596492"/>
    </source>
</evidence>
<dbReference type="NCBIfam" id="TIGR01730">
    <property type="entry name" value="RND_mfp"/>
    <property type="match status" value="1"/>
</dbReference>
<dbReference type="PANTHER" id="PTHR30158">
    <property type="entry name" value="ACRA/E-RELATED COMPONENT OF DRUG EFFLUX TRANSPORTER"/>
    <property type="match status" value="1"/>
</dbReference>
<evidence type="ECO:0000259" key="7">
    <source>
        <dbReference type="Pfam" id="PF25944"/>
    </source>
</evidence>
<comment type="similarity">
    <text evidence="2">Belongs to the membrane fusion protein (MFP) (TC 8.A.1) family.</text>
</comment>
<protein>
    <submittedName>
        <fullName evidence="9">Efflux RND transporter periplasmic adaptor subunit</fullName>
    </submittedName>
</protein>
<comment type="caution">
    <text evidence="9">The sequence shown here is derived from an EMBL/GenBank/DDBJ whole genome shotgun (WGS) entry which is preliminary data.</text>
</comment>
<dbReference type="EMBL" id="JBHTBR010000005">
    <property type="protein sequence ID" value="MFC7292648.1"/>
    <property type="molecule type" value="Genomic_DNA"/>
</dbReference>
<feature type="domain" description="Multidrug resistance protein MdtA-like C-terminal permuted SH3" evidence="8">
    <location>
        <begin position="316"/>
        <end position="376"/>
    </location>
</feature>
<dbReference type="Pfam" id="PF25967">
    <property type="entry name" value="RND-MFP_C"/>
    <property type="match status" value="1"/>
</dbReference>
<reference evidence="10" key="1">
    <citation type="journal article" date="2019" name="Int. J. Syst. Evol. Microbiol.">
        <title>The Global Catalogue of Microorganisms (GCM) 10K type strain sequencing project: providing services to taxonomists for standard genome sequencing and annotation.</title>
        <authorList>
            <consortium name="The Broad Institute Genomics Platform"/>
            <consortium name="The Broad Institute Genome Sequencing Center for Infectious Disease"/>
            <person name="Wu L."/>
            <person name="Ma J."/>
        </authorList>
    </citation>
    <scope>NUCLEOTIDE SEQUENCE [LARGE SCALE GENOMIC DNA]</scope>
    <source>
        <strain evidence="10">CCUG 51308</strain>
    </source>
</reference>
<name>A0ABW2IP34_9PROT</name>
<dbReference type="RefSeq" id="WP_382168247.1">
    <property type="nucleotide sequence ID" value="NZ_JBHTBR010000005.1"/>
</dbReference>
<organism evidence="9 10">
    <name type="scientific">Hirschia litorea</name>
    <dbReference type="NCBI Taxonomy" id="1199156"/>
    <lineage>
        <taxon>Bacteria</taxon>
        <taxon>Pseudomonadati</taxon>
        <taxon>Pseudomonadota</taxon>
        <taxon>Alphaproteobacteria</taxon>
        <taxon>Hyphomonadales</taxon>
        <taxon>Hyphomonadaceae</taxon>
        <taxon>Hirschia</taxon>
    </lineage>
</organism>
<evidence type="ECO:0000313" key="9">
    <source>
        <dbReference type="EMBL" id="MFC7292648.1"/>
    </source>
</evidence>
<dbReference type="Gene3D" id="2.40.50.100">
    <property type="match status" value="1"/>
</dbReference>
<evidence type="ECO:0000256" key="4">
    <source>
        <dbReference type="SAM" id="SignalP"/>
    </source>
</evidence>
<dbReference type="Pfam" id="PF25944">
    <property type="entry name" value="Beta-barrel_RND"/>
    <property type="match status" value="1"/>
</dbReference>
<dbReference type="SUPFAM" id="SSF111369">
    <property type="entry name" value="HlyD-like secretion proteins"/>
    <property type="match status" value="1"/>
</dbReference>
<dbReference type="Pfam" id="PF25876">
    <property type="entry name" value="HH_MFP_RND"/>
    <property type="match status" value="1"/>
</dbReference>
<comment type="subcellular location">
    <subcellularLocation>
        <location evidence="1">Cell envelope</location>
    </subcellularLocation>
</comment>
<evidence type="ECO:0000259" key="8">
    <source>
        <dbReference type="Pfam" id="PF25967"/>
    </source>
</evidence>
<dbReference type="Gene3D" id="2.40.420.20">
    <property type="match status" value="1"/>
</dbReference>
<dbReference type="InterPro" id="IPR058624">
    <property type="entry name" value="MdtA-like_HH"/>
</dbReference>
<keyword evidence="3" id="KW-0175">Coiled coil</keyword>
<accession>A0ABW2IP34</accession>